<name>A0A1T4T0V2_9HYPH</name>
<dbReference type="GO" id="GO:0050361">
    <property type="term" value="F:tryptophan 2-monooxygenase activity"/>
    <property type="evidence" value="ECO:0007669"/>
    <property type="project" value="UniProtKB-EC"/>
</dbReference>
<dbReference type="EMBL" id="FUWJ01000011">
    <property type="protein sequence ID" value="SKA34105.1"/>
    <property type="molecule type" value="Genomic_DNA"/>
</dbReference>
<keyword evidence="7" id="KW-0732">Signal</keyword>
<dbReference type="InterPro" id="IPR036188">
    <property type="entry name" value="FAD/NAD-bd_sf"/>
</dbReference>
<dbReference type="EC" id="1.13.12.3" evidence="3"/>
<dbReference type="GO" id="GO:0009851">
    <property type="term" value="P:auxin biosynthetic process"/>
    <property type="evidence" value="ECO:0007669"/>
    <property type="project" value="UniProtKB-KW"/>
</dbReference>
<dbReference type="AlphaFoldDB" id="A0A1T4T0V2"/>
<comment type="similarity">
    <text evidence="2">Belongs to the tryptophan 2-monooxygenase family.</text>
</comment>
<dbReference type="Pfam" id="PF01593">
    <property type="entry name" value="Amino_oxidase"/>
    <property type="match status" value="2"/>
</dbReference>
<dbReference type="InterPro" id="IPR050281">
    <property type="entry name" value="Flavin_monoamine_oxidase"/>
</dbReference>
<dbReference type="InterPro" id="IPR002937">
    <property type="entry name" value="Amino_oxidase"/>
</dbReference>
<proteinExistence type="inferred from homology"/>
<evidence type="ECO:0000256" key="6">
    <source>
        <dbReference type="ARBA" id="ARBA00047321"/>
    </source>
</evidence>
<gene>
    <name evidence="9" type="ORF">SAMN02745126_05477</name>
</gene>
<dbReference type="SUPFAM" id="SSF51905">
    <property type="entry name" value="FAD/NAD(P)-binding domain"/>
    <property type="match status" value="1"/>
</dbReference>
<evidence type="ECO:0000256" key="4">
    <source>
        <dbReference type="ARBA" id="ARBA00017871"/>
    </source>
</evidence>
<evidence type="ECO:0000313" key="9">
    <source>
        <dbReference type="EMBL" id="SKA34105.1"/>
    </source>
</evidence>
<keyword evidence="10" id="KW-1185">Reference proteome</keyword>
<keyword evidence="5" id="KW-0073">Auxin biosynthesis</keyword>
<evidence type="ECO:0000256" key="7">
    <source>
        <dbReference type="SAM" id="SignalP"/>
    </source>
</evidence>
<organism evidence="9 10">
    <name type="scientific">Enhydrobacter aerosaccus</name>
    <dbReference type="NCBI Taxonomy" id="225324"/>
    <lineage>
        <taxon>Bacteria</taxon>
        <taxon>Pseudomonadati</taxon>
        <taxon>Pseudomonadota</taxon>
        <taxon>Alphaproteobacteria</taxon>
        <taxon>Hyphomicrobiales</taxon>
        <taxon>Enhydrobacter</taxon>
    </lineage>
</organism>
<evidence type="ECO:0000256" key="2">
    <source>
        <dbReference type="ARBA" id="ARBA00005833"/>
    </source>
</evidence>
<dbReference type="Proteomes" id="UP000190092">
    <property type="component" value="Unassembled WGS sequence"/>
</dbReference>
<sequence length="410" mass="42274">MRRRGLLTAAALAFAPGVSRAAGLDVAIVGAGLAGLTAAKALMAAGKSVQVVEARDRIGGRTYTDASLGFAFDMGAAGLIPNSPLAQALGVTAAPPPEAGAILINGKELGPEEYARYEKVAADLAKKVEEVHRALPGADPRQILTPKEPLEQVALAELLRRPPFLGEQDVPQGVGVLVAHWGAAVPVKLGARVLRLDSTGRLVSLVTPAGEIAARAAIVTVPVGVLAVGDVGFAPPLKPGKRAAIAALSMARYDKVAVGFSRRVIDAPADARITALTPKGKVVRAEVRPGDREGAIVFAAGDEAQELEGLGPTAAGAWALSSLATVFGKELRSTFIGARSTRWSEDRYARGAWSVARPGPEGQHDRSVLAQPHEGRIFFAGEATDSGTLAGAHASGLRAANEALALLDKR</sequence>
<dbReference type="SUPFAM" id="SSF54373">
    <property type="entry name" value="FAD-linked reductases, C-terminal domain"/>
    <property type="match status" value="1"/>
</dbReference>
<dbReference type="OrthoDB" id="9790035at2"/>
<evidence type="ECO:0000256" key="1">
    <source>
        <dbReference type="ARBA" id="ARBA00004814"/>
    </source>
</evidence>
<feature type="signal peptide" evidence="7">
    <location>
        <begin position="1"/>
        <end position="21"/>
    </location>
</feature>
<evidence type="ECO:0000259" key="8">
    <source>
        <dbReference type="Pfam" id="PF01593"/>
    </source>
</evidence>
<dbReference type="RefSeq" id="WP_085937204.1">
    <property type="nucleotide sequence ID" value="NZ_FUWJ01000011.1"/>
</dbReference>
<comment type="catalytic activity">
    <reaction evidence="6">
        <text>L-tryptophan + O2 = indole-3-acetamide + CO2 + H2O</text>
        <dbReference type="Rhea" id="RHEA:16165"/>
        <dbReference type="ChEBI" id="CHEBI:15377"/>
        <dbReference type="ChEBI" id="CHEBI:15379"/>
        <dbReference type="ChEBI" id="CHEBI:16031"/>
        <dbReference type="ChEBI" id="CHEBI:16526"/>
        <dbReference type="ChEBI" id="CHEBI:57912"/>
        <dbReference type="EC" id="1.13.12.3"/>
    </reaction>
</comment>
<evidence type="ECO:0000313" key="10">
    <source>
        <dbReference type="Proteomes" id="UP000190092"/>
    </source>
</evidence>
<feature type="domain" description="Amine oxidase" evidence="8">
    <location>
        <begin position="147"/>
        <end position="403"/>
    </location>
</feature>
<reference evidence="10" key="1">
    <citation type="submission" date="2017-02" db="EMBL/GenBank/DDBJ databases">
        <authorList>
            <person name="Varghese N."/>
            <person name="Submissions S."/>
        </authorList>
    </citation>
    <scope>NUCLEOTIDE SEQUENCE [LARGE SCALE GENOMIC DNA]</scope>
    <source>
        <strain evidence="10">ATCC 27094</strain>
    </source>
</reference>
<dbReference type="PANTHER" id="PTHR10742:SF410">
    <property type="entry name" value="LYSINE-SPECIFIC HISTONE DEMETHYLASE 2"/>
    <property type="match status" value="1"/>
</dbReference>
<evidence type="ECO:0000256" key="5">
    <source>
        <dbReference type="ARBA" id="ARBA00023070"/>
    </source>
</evidence>
<evidence type="ECO:0000256" key="3">
    <source>
        <dbReference type="ARBA" id="ARBA00012535"/>
    </source>
</evidence>
<dbReference type="Gene3D" id="3.50.50.60">
    <property type="entry name" value="FAD/NAD(P)-binding domain"/>
    <property type="match status" value="2"/>
</dbReference>
<comment type="pathway">
    <text evidence="1">Plant hormone metabolism; auxin biosynthesis.</text>
</comment>
<feature type="chain" id="PRO_5012933600" description="Tryptophan 2-monooxygenase" evidence="7">
    <location>
        <begin position="22"/>
        <end position="410"/>
    </location>
</feature>
<accession>A0A1T4T0V2</accession>
<dbReference type="PRINTS" id="PR00420">
    <property type="entry name" value="RNGMNOXGNASE"/>
</dbReference>
<dbReference type="PANTHER" id="PTHR10742">
    <property type="entry name" value="FLAVIN MONOAMINE OXIDASE"/>
    <property type="match status" value="1"/>
</dbReference>
<dbReference type="STRING" id="225324.SAMN02745126_05477"/>
<protein>
    <recommendedName>
        <fullName evidence="4">Tryptophan 2-monooxygenase</fullName>
        <ecNumber evidence="3">1.13.12.3</ecNumber>
    </recommendedName>
</protein>
<feature type="domain" description="Amine oxidase" evidence="8">
    <location>
        <begin position="33"/>
        <end position="85"/>
    </location>
</feature>